<comment type="caution">
    <text evidence="1">The sequence shown here is derived from an EMBL/GenBank/DDBJ whole genome shotgun (WGS) entry which is preliminary data.</text>
</comment>
<sequence length="211" mass="23839">MEVHRILVQHYVGMQIGDPTFRRLVLQTDVFHNGFYRASIEEGNPLIPQVPPPGVVYPEDNSDTYLSSFTSISSLSDSESLSSRSLIKELVINQVYDFVRSFPSGYEFSRDSFHSSGIVQRSTDIHMPASVQNSFLEQLQWHLCLMSWPFELGTNSTLGNYLIGVLKHSRPPEEPLYVCQGFGHTKMISNSQLFMDAQTCDRGFLPLLLAS</sequence>
<proteinExistence type="predicted"/>
<protein>
    <submittedName>
        <fullName evidence="1">Cobalt-precorrin-5B C(1)-methyltransferase</fullName>
    </submittedName>
</protein>
<keyword evidence="2" id="KW-1185">Reference proteome</keyword>
<reference evidence="1" key="2">
    <citation type="journal article" date="2023" name="BMC Genomics">
        <title>Pest status, molecular evolution, and epigenetic factors derived from the genome assembly of Frankliniella fusca, a thysanopteran phytovirus vector.</title>
        <authorList>
            <person name="Catto M.A."/>
            <person name="Labadie P.E."/>
            <person name="Jacobson A.L."/>
            <person name="Kennedy G.G."/>
            <person name="Srinivasan R."/>
            <person name="Hunt B.G."/>
        </authorList>
    </citation>
    <scope>NUCLEOTIDE SEQUENCE</scope>
    <source>
        <strain evidence="1">PL_HMW_Pooled</strain>
    </source>
</reference>
<evidence type="ECO:0000313" key="1">
    <source>
        <dbReference type="EMBL" id="KAK3923464.1"/>
    </source>
</evidence>
<evidence type="ECO:0000313" key="2">
    <source>
        <dbReference type="Proteomes" id="UP001219518"/>
    </source>
</evidence>
<accession>A0AAE1LLZ0</accession>
<dbReference type="Proteomes" id="UP001219518">
    <property type="component" value="Unassembled WGS sequence"/>
</dbReference>
<reference evidence="1" key="1">
    <citation type="submission" date="2021-07" db="EMBL/GenBank/DDBJ databases">
        <authorList>
            <person name="Catto M.A."/>
            <person name="Jacobson A."/>
            <person name="Kennedy G."/>
            <person name="Labadie P."/>
            <person name="Hunt B.G."/>
            <person name="Srinivasan R."/>
        </authorList>
    </citation>
    <scope>NUCLEOTIDE SEQUENCE</scope>
    <source>
        <strain evidence="1">PL_HMW_Pooled</strain>
        <tissue evidence="1">Head</tissue>
    </source>
</reference>
<dbReference type="AlphaFoldDB" id="A0AAE1LLZ0"/>
<dbReference type="EMBL" id="JAHWGI010001147">
    <property type="protein sequence ID" value="KAK3923464.1"/>
    <property type="molecule type" value="Genomic_DNA"/>
</dbReference>
<name>A0AAE1LLZ0_9NEOP</name>
<organism evidence="1 2">
    <name type="scientific">Frankliniella fusca</name>
    <dbReference type="NCBI Taxonomy" id="407009"/>
    <lineage>
        <taxon>Eukaryota</taxon>
        <taxon>Metazoa</taxon>
        <taxon>Ecdysozoa</taxon>
        <taxon>Arthropoda</taxon>
        <taxon>Hexapoda</taxon>
        <taxon>Insecta</taxon>
        <taxon>Pterygota</taxon>
        <taxon>Neoptera</taxon>
        <taxon>Paraneoptera</taxon>
        <taxon>Thysanoptera</taxon>
        <taxon>Terebrantia</taxon>
        <taxon>Thripoidea</taxon>
        <taxon>Thripidae</taxon>
        <taxon>Frankliniella</taxon>
    </lineage>
</organism>
<gene>
    <name evidence="1" type="ORF">KUF71_001872</name>
</gene>